<sequence length="169" mass="19473">MIRKKLLMSLVGFQVLFLIGMVLSGYVIEQVGDTITLQTKAEPYDYIVFEDEIVLNFTAEEIRPENWFMSGEPESNQVIHVLLTPSDQGYYQVKAASDKKMDADKNEVIIKARYSYKDYKQNHIVRFGIDHYRTDTSKFAINSSHPRFDVEVALSPWGQSKVLDIEVID</sequence>
<protein>
    <submittedName>
        <fullName evidence="1">GDYXXLXY domain-containing protein</fullName>
    </submittedName>
</protein>
<evidence type="ECO:0000313" key="1">
    <source>
        <dbReference type="EMBL" id="MBR7554592.1"/>
    </source>
</evidence>
<comment type="caution">
    <text evidence="1">The sequence shown here is derived from an EMBL/GenBank/DDBJ whole genome shotgun (WGS) entry which is preliminary data.</text>
</comment>
<dbReference type="Pfam" id="PF14345">
    <property type="entry name" value="GDYXXLXY"/>
    <property type="match status" value="1"/>
</dbReference>
<dbReference type="RefSeq" id="WP_212370934.1">
    <property type="nucleotide sequence ID" value="NZ_JAGSIE010000033.1"/>
</dbReference>
<dbReference type="AlphaFoldDB" id="A0A941CVG0"/>
<gene>
    <name evidence="1" type="ORF">KC820_10560</name>
</gene>
<accession>A0A941CVG0</accession>
<dbReference type="Proteomes" id="UP000675431">
    <property type="component" value="Unassembled WGS sequence"/>
</dbReference>
<dbReference type="EMBL" id="JAGSIE010000033">
    <property type="protein sequence ID" value="MBR7554592.1"/>
    <property type="molecule type" value="Genomic_DNA"/>
</dbReference>
<evidence type="ECO:0000313" key="2">
    <source>
        <dbReference type="Proteomes" id="UP000675431"/>
    </source>
</evidence>
<keyword evidence="2" id="KW-1185">Reference proteome</keyword>
<dbReference type="InterPro" id="IPR025833">
    <property type="entry name" value="GDYXXLXY"/>
</dbReference>
<reference evidence="1 2" key="1">
    <citation type="submission" date="2021-04" db="EMBL/GenBank/DDBJ databases">
        <title>Allobacillus sp. nov. SKP8-2 isolated from shrimp paste.</title>
        <authorList>
            <person name="Tanasupawat S."/>
            <person name="Yiamsombat S."/>
            <person name="Kanchanasin P."/>
            <person name="Kuncharoen N."/>
        </authorList>
    </citation>
    <scope>NUCLEOTIDE SEQUENCE [LARGE SCALE GENOMIC DNA]</scope>
    <source>
        <strain evidence="1 2">SKP8-2</strain>
    </source>
</reference>
<name>A0A941CVG0_9BACI</name>
<proteinExistence type="predicted"/>
<organism evidence="1 2">
    <name type="scientific">Allobacillus saliphilus</name>
    <dbReference type="NCBI Taxonomy" id="2912308"/>
    <lineage>
        <taxon>Bacteria</taxon>
        <taxon>Bacillati</taxon>
        <taxon>Bacillota</taxon>
        <taxon>Bacilli</taxon>
        <taxon>Bacillales</taxon>
        <taxon>Bacillaceae</taxon>
        <taxon>Allobacillus</taxon>
    </lineage>
</organism>